<comment type="similarity">
    <text evidence="6">Belongs to the insect chemoreceptor superfamily. Gustatory receptor (GR) family.</text>
</comment>
<keyword evidence="6" id="KW-0675">Receptor</keyword>
<evidence type="ECO:0000313" key="7">
    <source>
        <dbReference type="EMBL" id="CAD7012966.1"/>
    </source>
</evidence>
<dbReference type="Proteomes" id="UP000606786">
    <property type="component" value="Unassembled WGS sequence"/>
</dbReference>
<comment type="subcellular location">
    <subcellularLocation>
        <location evidence="1 6">Cell membrane</location>
        <topology evidence="1 6">Multi-pass membrane protein</topology>
    </subcellularLocation>
</comment>
<keyword evidence="8" id="KW-1185">Reference proteome</keyword>
<keyword evidence="4 6" id="KW-1133">Transmembrane helix</keyword>
<evidence type="ECO:0000313" key="8">
    <source>
        <dbReference type="Proteomes" id="UP000606786"/>
    </source>
</evidence>
<keyword evidence="6" id="KW-0807">Transducer</keyword>
<name>A0A811VC60_CERCA</name>
<feature type="transmembrane region" description="Helical" evidence="6">
    <location>
        <begin position="74"/>
        <end position="99"/>
    </location>
</feature>
<dbReference type="GO" id="GO:0050909">
    <property type="term" value="P:sensory perception of taste"/>
    <property type="evidence" value="ECO:0007669"/>
    <property type="project" value="InterPro"/>
</dbReference>
<dbReference type="Pfam" id="PF08395">
    <property type="entry name" value="7tm_7"/>
    <property type="match status" value="1"/>
</dbReference>
<dbReference type="AlphaFoldDB" id="A0A811VC60"/>
<keyword evidence="3 6" id="KW-0812">Transmembrane</keyword>
<evidence type="ECO:0000256" key="3">
    <source>
        <dbReference type="ARBA" id="ARBA00022692"/>
    </source>
</evidence>
<comment type="caution">
    <text evidence="7">The sequence shown here is derived from an EMBL/GenBank/DDBJ whole genome shotgun (WGS) entry which is preliminary data.</text>
</comment>
<dbReference type="GO" id="GO:0007165">
    <property type="term" value="P:signal transduction"/>
    <property type="evidence" value="ECO:0007669"/>
    <property type="project" value="UniProtKB-KW"/>
</dbReference>
<gene>
    <name evidence="7" type="ORF">CCAP1982_LOCUS21057</name>
</gene>
<proteinExistence type="inferred from homology"/>
<accession>A0A811VC60</accession>
<keyword evidence="5 6" id="KW-0472">Membrane</keyword>
<keyword evidence="2 6" id="KW-1003">Cell membrane</keyword>
<evidence type="ECO:0000256" key="2">
    <source>
        <dbReference type="ARBA" id="ARBA00022475"/>
    </source>
</evidence>
<reference evidence="7" key="1">
    <citation type="submission" date="2020-11" db="EMBL/GenBank/DDBJ databases">
        <authorList>
            <person name="Whitehead M."/>
        </authorList>
    </citation>
    <scope>NUCLEOTIDE SEQUENCE</scope>
    <source>
        <strain evidence="7">EGII</strain>
    </source>
</reference>
<evidence type="ECO:0000256" key="6">
    <source>
        <dbReference type="RuleBase" id="RU363108"/>
    </source>
</evidence>
<dbReference type="GO" id="GO:0005886">
    <property type="term" value="C:plasma membrane"/>
    <property type="evidence" value="ECO:0007669"/>
    <property type="project" value="UniProtKB-SubCell"/>
</dbReference>
<evidence type="ECO:0000256" key="1">
    <source>
        <dbReference type="ARBA" id="ARBA00004651"/>
    </source>
</evidence>
<dbReference type="OrthoDB" id="7856336at2759"/>
<sequence length="431" mass="50541">MHRVTYWVLLIHHYYMLAVGIVRFRYDFVADKPHTTTFITYYSVVANVLTICSLPWIYHTSFNVFLQHDRIGKLALYIFVGSRTLRVLAVVIAIVHNWLRREELLTVIREFNFLRWTFFSRFTVAAPAQRHFEIKIVRNILSGLMIDVSGFIMILFAYSEQASSEFILSSIMFTFVSNILYLVINQYYFALRTVILFGNLMNQQLTDIMKFTEHVASLQHKHRNHVQFKARCRLLSQELDELSVVYWQLQTLAERITDIFKWQGLGVLTNMYIFNVSLIYTVVSMLWTGEFTVSHYDWVAVLMATTSVVYLLDVREFLGLQLEHMDIFNLKFLHLETYSSLPPLDKALERSVERFHMQLSINKYEMSLLGLFKFNGEVGFSMFASMLLTMSVDVIKVASTPFLETDMLYMSSKDDTLLFISISVRLRFPTE</sequence>
<dbReference type="EMBL" id="CAJHJT010000056">
    <property type="protein sequence ID" value="CAD7012966.1"/>
    <property type="molecule type" value="Genomic_DNA"/>
</dbReference>
<evidence type="ECO:0000256" key="4">
    <source>
        <dbReference type="ARBA" id="ARBA00022989"/>
    </source>
</evidence>
<feature type="transmembrane region" description="Helical" evidence="6">
    <location>
        <begin position="293"/>
        <end position="312"/>
    </location>
</feature>
<feature type="transmembrane region" description="Helical" evidence="6">
    <location>
        <begin position="6"/>
        <end position="26"/>
    </location>
</feature>
<evidence type="ECO:0000256" key="5">
    <source>
        <dbReference type="ARBA" id="ARBA00023136"/>
    </source>
</evidence>
<dbReference type="InterPro" id="IPR013604">
    <property type="entry name" value="7TM_chemorcpt"/>
</dbReference>
<feature type="transmembrane region" description="Helical" evidence="6">
    <location>
        <begin position="140"/>
        <end position="159"/>
    </location>
</feature>
<feature type="transmembrane region" description="Helical" evidence="6">
    <location>
        <begin position="265"/>
        <end position="287"/>
    </location>
</feature>
<feature type="transmembrane region" description="Helical" evidence="6">
    <location>
        <begin position="38"/>
        <end position="58"/>
    </location>
</feature>
<comment type="function">
    <text evidence="6">Gustatory receptor which mediates acceptance or avoidance behavior, depending on its substrates.</text>
</comment>
<organism evidence="7 8">
    <name type="scientific">Ceratitis capitata</name>
    <name type="common">Mediterranean fruit fly</name>
    <name type="synonym">Tephritis capitata</name>
    <dbReference type="NCBI Taxonomy" id="7213"/>
    <lineage>
        <taxon>Eukaryota</taxon>
        <taxon>Metazoa</taxon>
        <taxon>Ecdysozoa</taxon>
        <taxon>Arthropoda</taxon>
        <taxon>Hexapoda</taxon>
        <taxon>Insecta</taxon>
        <taxon>Pterygota</taxon>
        <taxon>Neoptera</taxon>
        <taxon>Endopterygota</taxon>
        <taxon>Diptera</taxon>
        <taxon>Brachycera</taxon>
        <taxon>Muscomorpha</taxon>
        <taxon>Tephritoidea</taxon>
        <taxon>Tephritidae</taxon>
        <taxon>Ceratitis</taxon>
        <taxon>Ceratitis</taxon>
    </lineage>
</organism>
<protein>
    <recommendedName>
        <fullName evidence="6">Gustatory receptor</fullName>
    </recommendedName>
</protein>
<feature type="transmembrane region" description="Helical" evidence="6">
    <location>
        <begin position="165"/>
        <end position="184"/>
    </location>
</feature>